<reference evidence="1 2" key="1">
    <citation type="submission" date="2019-02" db="EMBL/GenBank/DDBJ databases">
        <title>Deep-cultivation of Planctomycetes and their phenomic and genomic characterization uncovers novel biology.</title>
        <authorList>
            <person name="Wiegand S."/>
            <person name="Jogler M."/>
            <person name="Boedeker C."/>
            <person name="Pinto D."/>
            <person name="Vollmers J."/>
            <person name="Rivas-Marin E."/>
            <person name="Kohn T."/>
            <person name="Peeters S.H."/>
            <person name="Heuer A."/>
            <person name="Rast P."/>
            <person name="Oberbeckmann S."/>
            <person name="Bunk B."/>
            <person name="Jeske O."/>
            <person name="Meyerdierks A."/>
            <person name="Storesund J.E."/>
            <person name="Kallscheuer N."/>
            <person name="Luecker S."/>
            <person name="Lage O.M."/>
            <person name="Pohl T."/>
            <person name="Merkel B.J."/>
            <person name="Hornburger P."/>
            <person name="Mueller R.-W."/>
            <person name="Bruemmer F."/>
            <person name="Labrenz M."/>
            <person name="Spormann A.M."/>
            <person name="Op den Camp H."/>
            <person name="Overmann J."/>
            <person name="Amann R."/>
            <person name="Jetten M.S.M."/>
            <person name="Mascher T."/>
            <person name="Medema M.H."/>
            <person name="Devos D.P."/>
            <person name="Kaster A.-K."/>
            <person name="Ovreas L."/>
            <person name="Rohde M."/>
            <person name="Galperin M.Y."/>
            <person name="Jogler C."/>
        </authorList>
    </citation>
    <scope>NUCLEOTIDE SEQUENCE [LARGE SCALE GENOMIC DNA]</scope>
    <source>
        <strain evidence="1 2">Pan241w</strain>
    </source>
</reference>
<evidence type="ECO:0000313" key="2">
    <source>
        <dbReference type="Proteomes" id="UP000317171"/>
    </source>
</evidence>
<sequence length="56" mass="6340">MKQCPKLKDPRYAGTTLNLTMTHQISVTPDLTETFDSQQDTSNSDYRRLAKAFGCD</sequence>
<evidence type="ECO:0000313" key="1">
    <source>
        <dbReference type="EMBL" id="QDT41394.1"/>
    </source>
</evidence>
<dbReference type="KEGG" id="gaz:Pan241w_14540"/>
<dbReference type="AlphaFoldDB" id="A0A517RC42"/>
<organism evidence="1 2">
    <name type="scientific">Gimesia alba</name>
    <dbReference type="NCBI Taxonomy" id="2527973"/>
    <lineage>
        <taxon>Bacteria</taxon>
        <taxon>Pseudomonadati</taxon>
        <taxon>Planctomycetota</taxon>
        <taxon>Planctomycetia</taxon>
        <taxon>Planctomycetales</taxon>
        <taxon>Planctomycetaceae</taxon>
        <taxon>Gimesia</taxon>
    </lineage>
</organism>
<gene>
    <name evidence="1" type="ORF">Pan241w_14540</name>
</gene>
<proteinExistence type="predicted"/>
<protein>
    <submittedName>
        <fullName evidence="1">Uncharacterized protein</fullName>
    </submittedName>
</protein>
<dbReference type="EMBL" id="CP036269">
    <property type="protein sequence ID" value="QDT41394.1"/>
    <property type="molecule type" value="Genomic_DNA"/>
</dbReference>
<accession>A0A517RC42</accession>
<keyword evidence="2" id="KW-1185">Reference proteome</keyword>
<dbReference type="Proteomes" id="UP000317171">
    <property type="component" value="Chromosome"/>
</dbReference>
<name>A0A517RC42_9PLAN</name>